<dbReference type="InterPro" id="IPR001342">
    <property type="entry name" value="HDH_cat"/>
</dbReference>
<dbReference type="PANTHER" id="PTHR43331:SF1">
    <property type="entry name" value="HOMOSERINE DEHYDROGENASE"/>
    <property type="match status" value="1"/>
</dbReference>
<dbReference type="EC" id="1.1.1.3" evidence="2"/>
<reference evidence="5 6" key="1">
    <citation type="journal article" date="2016" name="Nat. Commun.">
        <title>Thousands of microbial genomes shed light on interconnected biogeochemical processes in an aquifer system.</title>
        <authorList>
            <person name="Anantharaman K."/>
            <person name="Brown C.T."/>
            <person name="Hug L.A."/>
            <person name="Sharon I."/>
            <person name="Castelle C.J."/>
            <person name="Probst A.J."/>
            <person name="Thomas B.C."/>
            <person name="Singh A."/>
            <person name="Wilkins M.J."/>
            <person name="Karaoz U."/>
            <person name="Brodie E.L."/>
            <person name="Williams K.H."/>
            <person name="Hubbard S.S."/>
            <person name="Banfield J.F."/>
        </authorList>
    </citation>
    <scope>NUCLEOTIDE SEQUENCE [LARGE SCALE GENOMIC DNA]</scope>
</reference>
<dbReference type="GO" id="GO:0004412">
    <property type="term" value="F:homoserine dehydrogenase activity"/>
    <property type="evidence" value="ECO:0007669"/>
    <property type="project" value="UniProtKB-EC"/>
</dbReference>
<dbReference type="UniPathway" id="UPA00050">
    <property type="reaction ID" value="UER00063"/>
</dbReference>
<evidence type="ECO:0000313" key="5">
    <source>
        <dbReference type="EMBL" id="OGI77046.1"/>
    </source>
</evidence>
<name>A0A1F6W5K9_9BACT</name>
<comment type="similarity">
    <text evidence="1">Belongs to the homoserine dehydrogenase family.</text>
</comment>
<evidence type="ECO:0000313" key="6">
    <source>
        <dbReference type="Proteomes" id="UP000177777"/>
    </source>
</evidence>
<proteinExistence type="inferred from homology"/>
<gene>
    <name evidence="5" type="ORF">A3D42_00810</name>
</gene>
<evidence type="ECO:0000256" key="1">
    <source>
        <dbReference type="ARBA" id="ARBA00006753"/>
    </source>
</evidence>
<protein>
    <recommendedName>
        <fullName evidence="2">homoserine dehydrogenase</fullName>
        <ecNumber evidence="2">1.1.1.3</ecNumber>
    </recommendedName>
</protein>
<dbReference type="SUPFAM" id="SSF51735">
    <property type="entry name" value="NAD(P)-binding Rossmann-fold domains"/>
    <property type="match status" value="1"/>
</dbReference>
<dbReference type="SUPFAM" id="SSF55347">
    <property type="entry name" value="Glyceraldehyde-3-phosphate dehydrogenase-like, C-terminal domain"/>
    <property type="match status" value="1"/>
</dbReference>
<dbReference type="Gene3D" id="3.30.360.10">
    <property type="entry name" value="Dihydrodipicolinate Reductase, domain 2"/>
    <property type="match status" value="1"/>
</dbReference>
<dbReference type="InterPro" id="IPR036291">
    <property type="entry name" value="NAD(P)-bd_dom_sf"/>
</dbReference>
<sequence>MKKIGIVGKGLIGRRLRERLEEAGYKIAFFLGRQAAEDFPGLLVRRDPGVVFVAISTLDHGEAARDYILACVQAEIPVITAEKGALAYHAMALKEHLSRIGFSAAVGGGTLMLQYARSRNLVGFAGPVEIQGVFNGTSNFILDEMSRGRGLGEACAEASRLGYAEPGASSPLELINGELGDVVRKCCVFFNTTLAGPLDSLTPERLGSFVFGPEGLEKLARQGGNHRLIVSFSRSRKKPREKVVGTGVSATLGGWQISAGFRQISPADAIWLPGGVGNALHIVEGELGSGGKYTLSGPGAGAEPTTSAMLNDFENLTG</sequence>
<evidence type="ECO:0000256" key="3">
    <source>
        <dbReference type="ARBA" id="ARBA00023002"/>
    </source>
</evidence>
<dbReference type="AlphaFoldDB" id="A0A1F6W5K9"/>
<dbReference type="PANTHER" id="PTHR43331">
    <property type="entry name" value="HOMOSERINE DEHYDROGENASE"/>
    <property type="match status" value="1"/>
</dbReference>
<dbReference type="UniPathway" id="UPA00051">
    <property type="reaction ID" value="UER00465"/>
</dbReference>
<evidence type="ECO:0000256" key="2">
    <source>
        <dbReference type="ARBA" id="ARBA00013213"/>
    </source>
</evidence>
<evidence type="ECO:0000259" key="4">
    <source>
        <dbReference type="Pfam" id="PF00742"/>
    </source>
</evidence>
<accession>A0A1F6W5K9</accession>
<dbReference type="EMBL" id="MFUE01000019">
    <property type="protein sequence ID" value="OGI77046.1"/>
    <property type="molecule type" value="Genomic_DNA"/>
</dbReference>
<feature type="domain" description="Homoserine dehydrogenase catalytic" evidence="4">
    <location>
        <begin position="129"/>
        <end position="312"/>
    </location>
</feature>
<dbReference type="Proteomes" id="UP000177777">
    <property type="component" value="Unassembled WGS sequence"/>
</dbReference>
<dbReference type="Pfam" id="PF00742">
    <property type="entry name" value="Homoserine_dh"/>
    <property type="match status" value="1"/>
</dbReference>
<dbReference type="STRING" id="1801754.A3D42_00810"/>
<dbReference type="Gene3D" id="3.40.50.720">
    <property type="entry name" value="NAD(P)-binding Rossmann-like Domain"/>
    <property type="match status" value="1"/>
</dbReference>
<dbReference type="GO" id="GO:0009088">
    <property type="term" value="P:threonine biosynthetic process"/>
    <property type="evidence" value="ECO:0007669"/>
    <property type="project" value="UniProtKB-UniPathway"/>
</dbReference>
<keyword evidence="3" id="KW-0560">Oxidoreductase</keyword>
<organism evidence="5 6">
    <name type="scientific">Candidatus Nomurabacteria bacterium RIFCSPHIGHO2_02_FULL_41_18</name>
    <dbReference type="NCBI Taxonomy" id="1801754"/>
    <lineage>
        <taxon>Bacteria</taxon>
        <taxon>Candidatus Nomuraibacteriota</taxon>
    </lineage>
</organism>
<comment type="caution">
    <text evidence="5">The sequence shown here is derived from an EMBL/GenBank/DDBJ whole genome shotgun (WGS) entry which is preliminary data.</text>
</comment>